<evidence type="ECO:0000256" key="1">
    <source>
        <dbReference type="SAM" id="MobiDB-lite"/>
    </source>
</evidence>
<feature type="transmembrane region" description="Helical" evidence="2">
    <location>
        <begin position="784"/>
        <end position="805"/>
    </location>
</feature>
<feature type="transmembrane region" description="Helical" evidence="2">
    <location>
        <begin position="451"/>
        <end position="469"/>
    </location>
</feature>
<feature type="transmembrane region" description="Helical" evidence="2">
    <location>
        <begin position="108"/>
        <end position="131"/>
    </location>
</feature>
<keyword evidence="2" id="KW-1133">Transmembrane helix</keyword>
<feature type="transmembrane region" description="Helical" evidence="2">
    <location>
        <begin position="604"/>
        <end position="621"/>
    </location>
</feature>
<feature type="transmembrane region" description="Helical" evidence="2">
    <location>
        <begin position="204"/>
        <end position="222"/>
    </location>
</feature>
<feature type="compositionally biased region" description="Low complexity" evidence="1">
    <location>
        <begin position="47"/>
        <end position="56"/>
    </location>
</feature>
<sequence>MDLLMTLTFAGLVVAIFAMWRRLAAVERAVRHLRVELAEAQLQAQSEPPVAARPAVAAPPPVERRDEPAVVRRPLDPASVAPASSESMRPPEPAAPPRPRFEMPSFEALVGGRLPVWVGGAALVLAGVFLVRLSIESGLLTPGIRTALAGLFALLLLAGGEVARRLPATRDDPRIAQVLAGAGIASAYATLYLAAAAYDLVSPLAGFAIMLAITGVALGLALRHGPPTAVMALAGGFAAPLVAGFDAAGIGPLLVYLGLFVAALLWLAVARGWVWLALAAGASAFGWAGFLLAAVRADEVAGVAAFIVALALGVTLALPSAGIQRPWLRAAPLVAGLAQLLLAAPLLDFGPLAWGFYLVLSAAALFLAWRDPKLMPAPVAALGLVLVLLGVGLMRPAPGVTATAAVLATLLFAVPGQLLSRTSRGWALLGVVGTVGPVLAAQLAATRLLAPSFWCLLDLLLAAACGWLSWRHRERANDQDVGLVGGALAAATLLGAGLQQIVPGALVALPLAAAMAALAGWGRATGDASVRRLTLLPLLGLLVLALIPLAQVTEAFGRSLFGEMLPYRLLPPLRDILRFLALPTAVLVAILFADRQSFGRARRIALAIAGGAVPLLAYLLLKQPLAIAEPAAFAAVGFIERAVITQALLLAGWALVRNRRLPRVANLLLALGVARIVWFDLMVFNPAGVPQAVGAVPLLNAATLHLGVAAALFWTLPPRRGTRPIAAALTLLALVATVRQLTHGSVLTGPLGTGENWGYSAAMLGQSLFWLWRGITAKASDLRLLGLLLLTATTFKVFLVDAAALEGVLRILSFLGLGFALIGIGWAYRRFLTGAGSAPPADRAPA</sequence>
<feature type="transmembrane region" description="Helical" evidence="2">
    <location>
        <begin position="481"/>
        <end position="498"/>
    </location>
</feature>
<dbReference type="EMBL" id="SDPT01000002">
    <property type="protein sequence ID" value="RXZ31616.1"/>
    <property type="molecule type" value="Genomic_DNA"/>
</dbReference>
<feature type="transmembrane region" description="Helical" evidence="2">
    <location>
        <begin position="175"/>
        <end position="198"/>
    </location>
</feature>
<feature type="transmembrane region" description="Helical" evidence="2">
    <location>
        <begin position="533"/>
        <end position="556"/>
    </location>
</feature>
<dbReference type="Proteomes" id="UP000292347">
    <property type="component" value="Unassembled WGS sequence"/>
</dbReference>
<feature type="compositionally biased region" description="Basic and acidic residues" evidence="1">
    <location>
        <begin position="62"/>
        <end position="75"/>
    </location>
</feature>
<proteinExistence type="predicted"/>
<keyword evidence="2" id="KW-0472">Membrane</keyword>
<protein>
    <submittedName>
        <fullName evidence="3">DUF2339 domain-containing protein</fullName>
    </submittedName>
</protein>
<dbReference type="PIRSF" id="PIRSF035905">
    <property type="entry name" value="UCP035905_mp"/>
    <property type="match status" value="1"/>
</dbReference>
<feature type="transmembrane region" description="Helical" evidence="2">
    <location>
        <begin position="576"/>
        <end position="592"/>
    </location>
</feature>
<evidence type="ECO:0000313" key="4">
    <source>
        <dbReference type="Proteomes" id="UP000292347"/>
    </source>
</evidence>
<organism evidence="3 4">
    <name type="scientific">Sphingomonas desiccabilis</name>
    <dbReference type="NCBI Taxonomy" id="429134"/>
    <lineage>
        <taxon>Bacteria</taxon>
        <taxon>Pseudomonadati</taxon>
        <taxon>Pseudomonadota</taxon>
        <taxon>Alphaproteobacteria</taxon>
        <taxon>Sphingomonadales</taxon>
        <taxon>Sphingomonadaceae</taxon>
        <taxon>Sphingomonas</taxon>
    </lineage>
</organism>
<name>A0A4Q2IPK7_9SPHN</name>
<feature type="transmembrane region" description="Helical" evidence="2">
    <location>
        <begin position="400"/>
        <end position="419"/>
    </location>
</feature>
<gene>
    <name evidence="3" type="ORF">EO081_10295</name>
</gene>
<feature type="region of interest" description="Disordered" evidence="1">
    <location>
        <begin position="46"/>
        <end position="99"/>
    </location>
</feature>
<feature type="transmembrane region" description="Helical" evidence="2">
    <location>
        <begin position="504"/>
        <end position="521"/>
    </location>
</feature>
<feature type="transmembrane region" description="Helical" evidence="2">
    <location>
        <begin position="693"/>
        <end position="713"/>
    </location>
</feature>
<reference evidence="3 4" key="1">
    <citation type="submission" date="2019-01" db="EMBL/GenBank/DDBJ databases">
        <title>Sphingomonas mucosissima sp. nov. and Sphingomonas desiccabilis sp. nov., from biological soil crusts in the Colorado Plateau, USA.</title>
        <authorList>
            <person name="Zhu D."/>
        </authorList>
    </citation>
    <scope>NUCLEOTIDE SEQUENCE [LARGE SCALE GENOMIC DNA]</scope>
    <source>
        <strain evidence="3 4">CP1D</strain>
    </source>
</reference>
<dbReference type="Pfam" id="PF10101">
    <property type="entry name" value="DUF2339"/>
    <property type="match status" value="1"/>
</dbReference>
<feature type="transmembrane region" description="Helical" evidence="2">
    <location>
        <begin position="229"/>
        <end position="247"/>
    </location>
</feature>
<feature type="transmembrane region" description="Helical" evidence="2">
    <location>
        <begin position="426"/>
        <end position="445"/>
    </location>
</feature>
<feature type="transmembrane region" description="Helical" evidence="2">
    <location>
        <begin position="143"/>
        <end position="163"/>
    </location>
</feature>
<dbReference type="PANTHER" id="PTHR38434">
    <property type="entry name" value="BLL2549 PROTEIN"/>
    <property type="match status" value="1"/>
</dbReference>
<feature type="transmembrane region" description="Helical" evidence="2">
    <location>
        <begin position="274"/>
        <end position="294"/>
    </location>
</feature>
<dbReference type="PANTHER" id="PTHR38434:SF1">
    <property type="entry name" value="BLL2549 PROTEIN"/>
    <property type="match status" value="1"/>
</dbReference>
<keyword evidence="2" id="KW-0812">Transmembrane</keyword>
<feature type="transmembrane region" description="Helical" evidence="2">
    <location>
        <begin position="811"/>
        <end position="828"/>
    </location>
</feature>
<dbReference type="InterPro" id="IPR014600">
    <property type="entry name" value="UCP035905_mem"/>
</dbReference>
<feature type="transmembrane region" description="Helical" evidence="2">
    <location>
        <begin position="633"/>
        <end position="655"/>
    </location>
</feature>
<evidence type="ECO:0000256" key="2">
    <source>
        <dbReference type="SAM" id="Phobius"/>
    </source>
</evidence>
<feature type="transmembrane region" description="Helical" evidence="2">
    <location>
        <begin position="667"/>
        <end position="687"/>
    </location>
</feature>
<dbReference type="AlphaFoldDB" id="A0A4Q2IPK7"/>
<accession>A0A4Q2IPK7</accession>
<feature type="transmembrane region" description="Helical" evidence="2">
    <location>
        <begin position="6"/>
        <end position="24"/>
    </location>
</feature>
<dbReference type="InterPro" id="IPR019286">
    <property type="entry name" value="DUF2339_TM"/>
</dbReference>
<feature type="transmembrane region" description="Helical" evidence="2">
    <location>
        <begin position="353"/>
        <end position="369"/>
    </location>
</feature>
<feature type="transmembrane region" description="Helical" evidence="2">
    <location>
        <begin position="376"/>
        <end position="394"/>
    </location>
</feature>
<evidence type="ECO:0000313" key="3">
    <source>
        <dbReference type="EMBL" id="RXZ31616.1"/>
    </source>
</evidence>
<keyword evidence="4" id="KW-1185">Reference proteome</keyword>
<comment type="caution">
    <text evidence="3">The sequence shown here is derived from an EMBL/GenBank/DDBJ whole genome shotgun (WGS) entry which is preliminary data.</text>
</comment>
<feature type="transmembrane region" description="Helical" evidence="2">
    <location>
        <begin position="300"/>
        <end position="318"/>
    </location>
</feature>